<protein>
    <submittedName>
        <fullName evidence="2">Uncharacterized protein</fullName>
    </submittedName>
</protein>
<name>A0A4Y7J3Y5_PAPSO</name>
<keyword evidence="1" id="KW-1133">Transmembrane helix</keyword>
<dbReference type="EMBL" id="CM010717">
    <property type="protein sequence ID" value="RZC55527.1"/>
    <property type="molecule type" value="Genomic_DNA"/>
</dbReference>
<proteinExistence type="predicted"/>
<dbReference type="AlphaFoldDB" id="A0A4Y7J3Y5"/>
<evidence type="ECO:0000313" key="2">
    <source>
        <dbReference type="EMBL" id="RZC55527.1"/>
    </source>
</evidence>
<evidence type="ECO:0000313" key="3">
    <source>
        <dbReference type="Proteomes" id="UP000316621"/>
    </source>
</evidence>
<dbReference type="Proteomes" id="UP000316621">
    <property type="component" value="Chromosome 3"/>
</dbReference>
<evidence type="ECO:0000256" key="1">
    <source>
        <dbReference type="SAM" id="Phobius"/>
    </source>
</evidence>
<reference evidence="2 3" key="1">
    <citation type="journal article" date="2018" name="Science">
        <title>The opium poppy genome and morphinan production.</title>
        <authorList>
            <person name="Guo L."/>
            <person name="Winzer T."/>
            <person name="Yang X."/>
            <person name="Li Y."/>
            <person name="Ning Z."/>
            <person name="He Z."/>
            <person name="Teodor R."/>
            <person name="Lu Y."/>
            <person name="Bowser T.A."/>
            <person name="Graham I.A."/>
            <person name="Ye K."/>
        </authorList>
    </citation>
    <scope>NUCLEOTIDE SEQUENCE [LARGE SCALE GENOMIC DNA]</scope>
    <source>
        <strain evidence="3">cv. HN1</strain>
        <tissue evidence="2">Leaves</tissue>
    </source>
</reference>
<gene>
    <name evidence="2" type="ORF">C5167_014378</name>
</gene>
<sequence>MPERILLASALLTQNYEGQASVHCRISFKTELGVAAGVILALVCVFDGLGAVRNLQKRGIGKEIERA</sequence>
<keyword evidence="1" id="KW-0812">Transmembrane</keyword>
<keyword evidence="3" id="KW-1185">Reference proteome</keyword>
<organism evidence="2 3">
    <name type="scientific">Papaver somniferum</name>
    <name type="common">Opium poppy</name>
    <dbReference type="NCBI Taxonomy" id="3469"/>
    <lineage>
        <taxon>Eukaryota</taxon>
        <taxon>Viridiplantae</taxon>
        <taxon>Streptophyta</taxon>
        <taxon>Embryophyta</taxon>
        <taxon>Tracheophyta</taxon>
        <taxon>Spermatophyta</taxon>
        <taxon>Magnoliopsida</taxon>
        <taxon>Ranunculales</taxon>
        <taxon>Papaveraceae</taxon>
        <taxon>Papaveroideae</taxon>
        <taxon>Papaver</taxon>
    </lineage>
</organism>
<accession>A0A4Y7J3Y5</accession>
<keyword evidence="1" id="KW-0472">Membrane</keyword>
<dbReference type="Gramene" id="RZC55527">
    <property type="protein sequence ID" value="RZC55527"/>
    <property type="gene ID" value="C5167_014378"/>
</dbReference>
<feature type="transmembrane region" description="Helical" evidence="1">
    <location>
        <begin position="34"/>
        <end position="52"/>
    </location>
</feature>